<dbReference type="PANTHER" id="PTHR22726">
    <property type="entry name" value="METALLOENDOPEPTIDASE OMA1"/>
    <property type="match status" value="1"/>
</dbReference>
<dbReference type="GO" id="GO:0004222">
    <property type="term" value="F:metalloendopeptidase activity"/>
    <property type="evidence" value="ECO:0007669"/>
    <property type="project" value="InterPro"/>
</dbReference>
<dbReference type="PANTHER" id="PTHR22726:SF1">
    <property type="entry name" value="METALLOENDOPEPTIDASE OMA1, MITOCHONDRIAL"/>
    <property type="match status" value="1"/>
</dbReference>
<dbReference type="HAMAP" id="MF_00997">
    <property type="entry name" value="Protease_BepA"/>
    <property type="match status" value="1"/>
</dbReference>
<comment type="cofactor">
    <cofactor evidence="8">
        <name>Zn(2+)</name>
        <dbReference type="ChEBI" id="CHEBI:29105"/>
    </cofactor>
    <text evidence="8">Binds 1 zinc ion per subunit.</text>
</comment>
<dbReference type="EC" id="3.4.-.-" evidence="8"/>
<feature type="signal peptide" evidence="8">
    <location>
        <begin position="1"/>
        <end position="26"/>
    </location>
</feature>
<evidence type="ECO:0000256" key="7">
    <source>
        <dbReference type="ARBA" id="ARBA00023049"/>
    </source>
</evidence>
<reference evidence="11 12" key="1">
    <citation type="journal article" date="2012" name="J. Bacteriol.">
        <title>Genome Sequence of Extracellular-Protease-Producing Alishewanella jeotgali Isolated from Traditional Korean Fermented Seafood.</title>
        <authorList>
            <person name="Jung J."/>
            <person name="Chun J."/>
            <person name="Park W."/>
        </authorList>
    </citation>
    <scope>NUCLEOTIDE SEQUENCE [LARGE SCALE GENOMIC DNA]</scope>
    <source>
        <strain evidence="11 12">KCTC 22429</strain>
    </source>
</reference>
<dbReference type="GO" id="GO:0042597">
    <property type="term" value="C:periplasmic space"/>
    <property type="evidence" value="ECO:0007669"/>
    <property type="project" value="UniProtKB-SubCell"/>
</dbReference>
<gene>
    <name evidence="11" type="ORF">AJE_17595</name>
</gene>
<dbReference type="InterPro" id="IPR051156">
    <property type="entry name" value="Mito/Outer_Membr_Metalloprot"/>
</dbReference>
<dbReference type="GO" id="GO:0051603">
    <property type="term" value="P:proteolysis involved in protein catabolic process"/>
    <property type="evidence" value="ECO:0007669"/>
    <property type="project" value="TreeGrafter"/>
</dbReference>
<comment type="caution">
    <text evidence="11">The sequence shown here is derived from an EMBL/GenBank/DDBJ whole genome shotgun (WGS) entry which is preliminary data.</text>
</comment>
<dbReference type="Gene3D" id="1.25.40.10">
    <property type="entry name" value="Tetratricopeptide repeat domain"/>
    <property type="match status" value="1"/>
</dbReference>
<evidence type="ECO:0000313" key="12">
    <source>
        <dbReference type="Proteomes" id="UP000012046"/>
    </source>
</evidence>
<dbReference type="Pfam" id="PF14559">
    <property type="entry name" value="TPR_19"/>
    <property type="match status" value="1"/>
</dbReference>
<sequence precursor="true">MQNPAVKTFFAICLLSLSSYAPFAQAQSQLPDIGGSAFSTLTPEKEKQLGDVLMRQTRGRLPMVYDPLLDEYINALGNRLVARANDVKFPFKFYWVNNRQINAFATLGGNIASHTGTLAVAESESEFASVMAHEIAHVTQRHIARFVEAQNQRAPLTIAGLLGAIVLATVNPEAGMAAMMASQGAAQQSAINFTRSNEQEADRIGMTILSEAGFDPNAVPTFFGRLAEQSRFANQQLAFLQTHPLSQARVADTRLRAQQFPQRFVPDSMDFTLSQARVLARYHHNTQDALVIFKRRLAEPGGNTRANRYALAIALLDGKDYAAALEMLKPLMEQDPHNLYYLDVYTDILIGQQRFDEALELLQQEYLLRPNNQVVTLNYANVAVKAGSYPLAIHLLRNLLYHKDDNILAYDLLAEAYKKQEDFARYYEARADLFYQMANYPKAIDDLNEALNHLKPEARLENRRLEAKKRQWQAEFERLQRM</sequence>
<dbReference type="PATRIC" id="fig|1129374.4.peg.3477"/>
<evidence type="ECO:0000256" key="2">
    <source>
        <dbReference type="ARBA" id="ARBA00022723"/>
    </source>
</evidence>
<evidence type="ECO:0000256" key="8">
    <source>
        <dbReference type="HAMAP-Rule" id="MF_00997"/>
    </source>
</evidence>
<evidence type="ECO:0000256" key="5">
    <source>
        <dbReference type="ARBA" id="ARBA00022801"/>
    </source>
</evidence>
<feature type="active site" description="Proton donor" evidence="8">
    <location>
        <position position="202"/>
    </location>
</feature>
<comment type="subcellular location">
    <subcellularLocation>
        <location evidence="8">Periplasm</location>
    </subcellularLocation>
</comment>
<comment type="similarity">
    <text evidence="8">Belongs to the peptidase M48 family. BepA subfamily.</text>
</comment>
<dbReference type="InterPro" id="IPR030873">
    <property type="entry name" value="Protease_BepA"/>
</dbReference>
<keyword evidence="12" id="KW-1185">Reference proteome</keyword>
<dbReference type="InterPro" id="IPR001915">
    <property type="entry name" value="Peptidase_M48"/>
</dbReference>
<organism evidence="11 12">
    <name type="scientific">Alishewanella jeotgali KCTC 22429</name>
    <dbReference type="NCBI Taxonomy" id="1129374"/>
    <lineage>
        <taxon>Bacteria</taxon>
        <taxon>Pseudomonadati</taxon>
        <taxon>Pseudomonadota</taxon>
        <taxon>Gammaproteobacteria</taxon>
        <taxon>Alteromonadales</taxon>
        <taxon>Alteromonadaceae</taxon>
        <taxon>Alishewanella</taxon>
    </lineage>
</organism>
<dbReference type="GO" id="GO:0008270">
    <property type="term" value="F:zinc ion binding"/>
    <property type="evidence" value="ECO:0007669"/>
    <property type="project" value="UniProtKB-UniRule"/>
</dbReference>
<keyword evidence="3 8" id="KW-0732">Signal</keyword>
<evidence type="ECO:0000259" key="10">
    <source>
        <dbReference type="Pfam" id="PF01435"/>
    </source>
</evidence>
<evidence type="ECO:0000313" key="11">
    <source>
        <dbReference type="EMBL" id="EHR39311.1"/>
    </source>
</evidence>
<accession>H3ZJF1</accession>
<dbReference type="GO" id="GO:0016020">
    <property type="term" value="C:membrane"/>
    <property type="evidence" value="ECO:0007669"/>
    <property type="project" value="InterPro"/>
</dbReference>
<protein>
    <recommendedName>
        <fullName evidence="8">Putative beta-barrel assembly-enhancing protease</fullName>
        <ecNumber evidence="8">3.4.-.-</ecNumber>
    </recommendedName>
</protein>
<keyword evidence="6 8" id="KW-0862">Zinc</keyword>
<comment type="function">
    <text evidence="8">Functions as both a chaperone and a metalloprotease. Maintains the integrity of the outer membrane by promoting either the assembly or the elimination of outer membrane proteins, depending on their folding state.</text>
</comment>
<evidence type="ECO:0000256" key="4">
    <source>
        <dbReference type="ARBA" id="ARBA00022764"/>
    </source>
</evidence>
<keyword evidence="5 8" id="KW-0378">Hydrolase</keyword>
<evidence type="ECO:0000256" key="3">
    <source>
        <dbReference type="ARBA" id="ARBA00022729"/>
    </source>
</evidence>
<keyword evidence="4 8" id="KW-0574">Periplasm</keyword>
<keyword evidence="9" id="KW-0175">Coiled coil</keyword>
<keyword evidence="1 8" id="KW-0645">Protease</keyword>
<evidence type="ECO:0000256" key="9">
    <source>
        <dbReference type="SAM" id="Coils"/>
    </source>
</evidence>
<evidence type="ECO:0000256" key="1">
    <source>
        <dbReference type="ARBA" id="ARBA00022670"/>
    </source>
</evidence>
<feature type="domain" description="Peptidase M48" evidence="10">
    <location>
        <begin position="68"/>
        <end position="252"/>
    </location>
</feature>
<dbReference type="RefSeq" id="WP_008951989.1">
    <property type="nucleotide sequence ID" value="NZ_AHTH01000064.1"/>
</dbReference>
<feature type="active site" evidence="8">
    <location>
        <position position="134"/>
    </location>
</feature>
<dbReference type="eggNOG" id="COG4783">
    <property type="taxonomic scope" value="Bacteria"/>
</dbReference>
<feature type="binding site" evidence="8">
    <location>
        <position position="133"/>
    </location>
    <ligand>
        <name>Zn(2+)</name>
        <dbReference type="ChEBI" id="CHEBI:29105"/>
        <note>catalytic</note>
    </ligand>
</feature>
<keyword evidence="2 8" id="KW-0479">Metal-binding</keyword>
<feature type="binding site" evidence="8">
    <location>
        <position position="198"/>
    </location>
    <ligand>
        <name>Zn(2+)</name>
        <dbReference type="ChEBI" id="CHEBI:29105"/>
        <note>catalytic</note>
    </ligand>
</feature>
<dbReference type="Pfam" id="PF01435">
    <property type="entry name" value="Peptidase_M48"/>
    <property type="match status" value="1"/>
</dbReference>
<name>H3ZJF1_9ALTE</name>
<feature type="chain" id="PRO_5009013693" description="Putative beta-barrel assembly-enhancing protease" evidence="8">
    <location>
        <begin position="27"/>
        <end position="482"/>
    </location>
</feature>
<dbReference type="Gene3D" id="3.30.2010.10">
    <property type="entry name" value="Metalloproteases ('zincins'), catalytic domain"/>
    <property type="match status" value="1"/>
</dbReference>
<keyword evidence="7 8" id="KW-0482">Metalloprotease</keyword>
<dbReference type="STRING" id="1129374.AJE_17595"/>
<dbReference type="AlphaFoldDB" id="H3ZJF1"/>
<dbReference type="Proteomes" id="UP000012046">
    <property type="component" value="Unassembled WGS sequence"/>
</dbReference>
<feature type="coiled-coil region" evidence="9">
    <location>
        <begin position="448"/>
        <end position="482"/>
    </location>
</feature>
<evidence type="ECO:0000256" key="6">
    <source>
        <dbReference type="ARBA" id="ARBA00022833"/>
    </source>
</evidence>
<dbReference type="EMBL" id="AHTH01000064">
    <property type="protein sequence ID" value="EHR39311.1"/>
    <property type="molecule type" value="Genomic_DNA"/>
</dbReference>
<proteinExistence type="inferred from homology"/>
<dbReference type="SUPFAM" id="SSF48452">
    <property type="entry name" value="TPR-like"/>
    <property type="match status" value="1"/>
</dbReference>
<feature type="binding site" evidence="8">
    <location>
        <position position="137"/>
    </location>
    <ligand>
        <name>Zn(2+)</name>
        <dbReference type="ChEBI" id="CHEBI:29105"/>
        <note>catalytic</note>
    </ligand>
</feature>
<dbReference type="InterPro" id="IPR011990">
    <property type="entry name" value="TPR-like_helical_dom_sf"/>
</dbReference>